<dbReference type="Proteomes" id="UP001501598">
    <property type="component" value="Unassembled WGS sequence"/>
</dbReference>
<dbReference type="InterPro" id="IPR011991">
    <property type="entry name" value="ArsR-like_HTH"/>
</dbReference>
<accession>A0ABP8RV33</accession>
<keyword evidence="3" id="KW-1185">Reference proteome</keyword>
<reference evidence="3" key="1">
    <citation type="journal article" date="2019" name="Int. J. Syst. Evol. Microbiol.">
        <title>The Global Catalogue of Microorganisms (GCM) 10K type strain sequencing project: providing services to taxonomists for standard genome sequencing and annotation.</title>
        <authorList>
            <consortium name="The Broad Institute Genomics Platform"/>
            <consortium name="The Broad Institute Genome Sequencing Center for Infectious Disease"/>
            <person name="Wu L."/>
            <person name="Ma J."/>
        </authorList>
    </citation>
    <scope>NUCLEOTIDE SEQUENCE [LARGE SCALE GENOMIC DNA]</scope>
    <source>
        <strain evidence="3">JCM 17906</strain>
    </source>
</reference>
<name>A0ABP8RV33_9PSEU</name>
<dbReference type="SUPFAM" id="SSF46785">
    <property type="entry name" value="Winged helix' DNA-binding domain"/>
    <property type="match status" value="1"/>
</dbReference>
<evidence type="ECO:0000313" key="3">
    <source>
        <dbReference type="Proteomes" id="UP001501598"/>
    </source>
</evidence>
<protein>
    <recommendedName>
        <fullName evidence="1">Winged helix DNA-binding domain-containing protein</fullName>
    </recommendedName>
</protein>
<organism evidence="2 3">
    <name type="scientific">Pseudonocardia xishanensis</name>
    <dbReference type="NCBI Taxonomy" id="630995"/>
    <lineage>
        <taxon>Bacteria</taxon>
        <taxon>Bacillati</taxon>
        <taxon>Actinomycetota</taxon>
        <taxon>Actinomycetes</taxon>
        <taxon>Pseudonocardiales</taxon>
        <taxon>Pseudonocardiaceae</taxon>
        <taxon>Pseudonocardia</taxon>
    </lineage>
</organism>
<dbReference type="CDD" id="cd00090">
    <property type="entry name" value="HTH_ARSR"/>
    <property type="match status" value="1"/>
</dbReference>
<evidence type="ECO:0000313" key="2">
    <source>
        <dbReference type="EMBL" id="GAA4550544.1"/>
    </source>
</evidence>
<dbReference type="EMBL" id="BAABGT010000057">
    <property type="protein sequence ID" value="GAA4550544.1"/>
    <property type="molecule type" value="Genomic_DNA"/>
</dbReference>
<feature type="domain" description="Winged helix DNA-binding" evidence="1">
    <location>
        <begin position="14"/>
        <end position="91"/>
    </location>
</feature>
<dbReference type="InterPro" id="IPR027395">
    <property type="entry name" value="WH_DNA-bd_dom"/>
</dbReference>
<proteinExistence type="predicted"/>
<comment type="caution">
    <text evidence="2">The sequence shown here is derived from an EMBL/GenBank/DDBJ whole genome shotgun (WGS) entry which is preliminary data.</text>
</comment>
<dbReference type="PANTHER" id="PTHR37318:SF1">
    <property type="entry name" value="BSL7504 PROTEIN"/>
    <property type="match status" value="1"/>
</dbReference>
<gene>
    <name evidence="2" type="ORF">GCM10023175_40880</name>
</gene>
<sequence>MTAHLNQVIHPTHRLKICAMLDAGTTVEMAVIKDVVGISASALSKQVAALVDAGYVTQERSQKDSRRVWLTLTAQGKSAYRSHIRALQQIVAGSIQPS</sequence>
<dbReference type="Pfam" id="PF13601">
    <property type="entry name" value="HTH_34"/>
    <property type="match status" value="1"/>
</dbReference>
<dbReference type="PANTHER" id="PTHR37318">
    <property type="entry name" value="BSL7504 PROTEIN"/>
    <property type="match status" value="1"/>
</dbReference>
<dbReference type="InterPro" id="IPR036390">
    <property type="entry name" value="WH_DNA-bd_sf"/>
</dbReference>
<dbReference type="Gene3D" id="1.10.10.10">
    <property type="entry name" value="Winged helix-like DNA-binding domain superfamily/Winged helix DNA-binding domain"/>
    <property type="match status" value="1"/>
</dbReference>
<dbReference type="RefSeq" id="WP_345420827.1">
    <property type="nucleotide sequence ID" value="NZ_BAABGT010000057.1"/>
</dbReference>
<dbReference type="InterPro" id="IPR036388">
    <property type="entry name" value="WH-like_DNA-bd_sf"/>
</dbReference>
<evidence type="ECO:0000259" key="1">
    <source>
        <dbReference type="Pfam" id="PF13601"/>
    </source>
</evidence>